<dbReference type="EMBL" id="UYWX01001912">
    <property type="protein sequence ID" value="VDM21935.1"/>
    <property type="molecule type" value="Genomic_DNA"/>
</dbReference>
<evidence type="ECO:0000256" key="1">
    <source>
        <dbReference type="SAM" id="MobiDB-lite"/>
    </source>
</evidence>
<name>A0A0R3WQR7_HYDTA</name>
<dbReference type="Proteomes" id="UP000274429">
    <property type="component" value="Unassembled WGS sequence"/>
</dbReference>
<protein>
    <submittedName>
        <fullName evidence="2 4">Uncharacterized protein</fullName>
    </submittedName>
</protein>
<gene>
    <name evidence="2" type="ORF">TTAC_LOCUS3092</name>
</gene>
<evidence type="ECO:0000313" key="2">
    <source>
        <dbReference type="EMBL" id="VDM21935.1"/>
    </source>
</evidence>
<evidence type="ECO:0000313" key="3">
    <source>
        <dbReference type="Proteomes" id="UP000274429"/>
    </source>
</evidence>
<keyword evidence="3" id="KW-1185">Reference proteome</keyword>
<feature type="compositionally biased region" description="Pro residues" evidence="1">
    <location>
        <begin position="101"/>
        <end position="117"/>
    </location>
</feature>
<sequence length="132" mass="14411">MNVPVRPNIDYLQHKEGSKNLTHMQAIELHINGKQFYNDHLVVGIQAVTFVRPSFLPPLDPPRRLFERVESQALFPMWSSSIQSCGKAIATGADIESPNTSTPPPSPPPPPPPPPPVAAATAAVLSGWVYIR</sequence>
<reference evidence="4" key="1">
    <citation type="submission" date="2017-02" db="UniProtKB">
        <authorList>
            <consortium name="WormBaseParasite"/>
        </authorList>
    </citation>
    <scope>IDENTIFICATION</scope>
</reference>
<dbReference type="WBParaSite" id="TTAC_0000310701-mRNA-1">
    <property type="protein sequence ID" value="TTAC_0000310701-mRNA-1"/>
    <property type="gene ID" value="TTAC_0000310701"/>
</dbReference>
<feature type="region of interest" description="Disordered" evidence="1">
    <location>
        <begin position="89"/>
        <end position="118"/>
    </location>
</feature>
<proteinExistence type="predicted"/>
<dbReference type="AlphaFoldDB" id="A0A0R3WQR7"/>
<reference evidence="2 3" key="2">
    <citation type="submission" date="2018-11" db="EMBL/GenBank/DDBJ databases">
        <authorList>
            <consortium name="Pathogen Informatics"/>
        </authorList>
    </citation>
    <scope>NUCLEOTIDE SEQUENCE [LARGE SCALE GENOMIC DNA]</scope>
</reference>
<organism evidence="4">
    <name type="scientific">Hydatigena taeniaeformis</name>
    <name type="common">Feline tapeworm</name>
    <name type="synonym">Taenia taeniaeformis</name>
    <dbReference type="NCBI Taxonomy" id="6205"/>
    <lineage>
        <taxon>Eukaryota</taxon>
        <taxon>Metazoa</taxon>
        <taxon>Spiralia</taxon>
        <taxon>Lophotrochozoa</taxon>
        <taxon>Platyhelminthes</taxon>
        <taxon>Cestoda</taxon>
        <taxon>Eucestoda</taxon>
        <taxon>Cyclophyllidea</taxon>
        <taxon>Taeniidae</taxon>
        <taxon>Hydatigera</taxon>
    </lineage>
</organism>
<evidence type="ECO:0000313" key="4">
    <source>
        <dbReference type="WBParaSite" id="TTAC_0000310701-mRNA-1"/>
    </source>
</evidence>
<accession>A0A0R3WQR7</accession>